<dbReference type="eggNOG" id="COG3181">
    <property type="taxonomic scope" value="Bacteria"/>
</dbReference>
<dbReference type="OrthoDB" id="7250490at2"/>
<protein>
    <submittedName>
        <fullName evidence="3">Tripartite tricarboxylate transporter family receptor</fullName>
    </submittedName>
</protein>
<dbReference type="AlphaFoldDB" id="A0A1U9YZX8"/>
<organism evidence="3 4">
    <name type="scientific">Martelella mediterranea DSM 17316</name>
    <dbReference type="NCBI Taxonomy" id="1122214"/>
    <lineage>
        <taxon>Bacteria</taxon>
        <taxon>Pseudomonadati</taxon>
        <taxon>Pseudomonadota</taxon>
        <taxon>Alphaproteobacteria</taxon>
        <taxon>Hyphomicrobiales</taxon>
        <taxon>Aurantimonadaceae</taxon>
        <taxon>Martelella</taxon>
    </lineage>
</organism>
<dbReference type="CDD" id="cd07012">
    <property type="entry name" value="PBP2_Bug_TTT"/>
    <property type="match status" value="1"/>
</dbReference>
<dbReference type="EMBL" id="CP020330">
    <property type="protein sequence ID" value="AQZ50912.1"/>
    <property type="molecule type" value="Genomic_DNA"/>
</dbReference>
<dbReference type="Gene3D" id="3.40.190.10">
    <property type="entry name" value="Periplasmic binding protein-like II"/>
    <property type="match status" value="1"/>
</dbReference>
<feature type="signal peptide" evidence="2">
    <location>
        <begin position="1"/>
        <end position="20"/>
    </location>
</feature>
<dbReference type="PANTHER" id="PTHR42928:SF5">
    <property type="entry name" value="BLR1237 PROTEIN"/>
    <property type="match status" value="1"/>
</dbReference>
<dbReference type="InterPro" id="IPR042100">
    <property type="entry name" value="Bug_dom1"/>
</dbReference>
<gene>
    <name evidence="3" type="ORF">Mame_01561</name>
</gene>
<accession>A0A1U9YZX8</accession>
<evidence type="ECO:0000313" key="4">
    <source>
        <dbReference type="Proteomes" id="UP000191135"/>
    </source>
</evidence>
<dbReference type="RefSeq" id="WP_018067371.1">
    <property type="nucleotide sequence ID" value="NZ_AQWH01000039.1"/>
</dbReference>
<dbReference type="STRING" id="1122214.Mame_01561"/>
<reference evidence="3 4" key="1">
    <citation type="submission" date="2017-03" db="EMBL/GenBank/DDBJ databases">
        <title>Foreign affairs: Plasmid Transfer between Roseobacters and Rhizobia.</title>
        <authorList>
            <person name="Bartling P."/>
            <person name="Bunk B."/>
            <person name="Overmann J."/>
            <person name="Brinkmann H."/>
            <person name="Petersen J."/>
        </authorList>
    </citation>
    <scope>NUCLEOTIDE SEQUENCE [LARGE SCALE GENOMIC DNA]</scope>
    <source>
        <strain evidence="3 4">MACL11</strain>
    </source>
</reference>
<keyword evidence="3" id="KW-0675">Receptor</keyword>
<dbReference type="PIRSF" id="PIRSF017082">
    <property type="entry name" value="YflP"/>
    <property type="match status" value="1"/>
</dbReference>
<dbReference type="KEGG" id="mmed:Mame_01561"/>
<comment type="similarity">
    <text evidence="1">Belongs to the UPF0065 (bug) family.</text>
</comment>
<proteinExistence type="inferred from homology"/>
<evidence type="ECO:0000256" key="1">
    <source>
        <dbReference type="ARBA" id="ARBA00006987"/>
    </source>
</evidence>
<dbReference type="Proteomes" id="UP000191135">
    <property type="component" value="Chromosome"/>
</dbReference>
<sequence precursor="true">MKTLAIASAILALGISAAHAEYPDRPINMIVSYSAGGGTDIAARTLAPFIEKYLGDDASIVVLNKPGAGGEIGFTELAQSKPDGYTIGFINTPNLLTIPIQRKARYSLESLTPIANVIDDPDAFSFLPSSNIKSLEELIAYAKEHPGEVTYGTTGLGSDDHLSALEFERKTGVKLKHIPFPGNADVRTAVLGGHVMMASMNISETIADVHEGNLVVLGQMAAERWDGAPDVPTFREQGYDIIMGSMRGIGAPANLPDDIKAKLEAAVKAAVEDPEFQEKAKQQHLALSYLDSKDFIAELQSLNATFEELWKTEPWVQQ</sequence>
<dbReference type="Gene3D" id="3.40.190.150">
    <property type="entry name" value="Bordetella uptake gene, domain 1"/>
    <property type="match status" value="1"/>
</dbReference>
<evidence type="ECO:0000313" key="3">
    <source>
        <dbReference type="EMBL" id="AQZ50912.1"/>
    </source>
</evidence>
<name>A0A1U9YZX8_9HYPH</name>
<dbReference type="SUPFAM" id="SSF53850">
    <property type="entry name" value="Periplasmic binding protein-like II"/>
    <property type="match status" value="1"/>
</dbReference>
<evidence type="ECO:0000256" key="2">
    <source>
        <dbReference type="SAM" id="SignalP"/>
    </source>
</evidence>
<dbReference type="InterPro" id="IPR005064">
    <property type="entry name" value="BUG"/>
</dbReference>
<dbReference type="PANTHER" id="PTHR42928">
    <property type="entry name" value="TRICARBOXYLATE-BINDING PROTEIN"/>
    <property type="match status" value="1"/>
</dbReference>
<dbReference type="Pfam" id="PF03401">
    <property type="entry name" value="TctC"/>
    <property type="match status" value="1"/>
</dbReference>
<feature type="chain" id="PRO_5010713736" evidence="2">
    <location>
        <begin position="21"/>
        <end position="318"/>
    </location>
</feature>
<keyword evidence="2" id="KW-0732">Signal</keyword>
<keyword evidence="4" id="KW-1185">Reference proteome</keyword>